<dbReference type="InterPro" id="IPR017507">
    <property type="entry name" value="Tscrpt_reg_HipB-like"/>
</dbReference>
<sequence>MEVLVSVLTAKDFGSAIRTRRKKLGYTQAQLADACGVGVMFVSQLENGKETTQLEKALRVANMVGLTIDLKERG</sequence>
<feature type="domain" description="HTH cro/C1-type" evidence="1">
    <location>
        <begin position="17"/>
        <end position="71"/>
    </location>
</feature>
<dbReference type="OrthoDB" id="9803228at2"/>
<dbReference type="InterPro" id="IPR001387">
    <property type="entry name" value="Cro/C1-type_HTH"/>
</dbReference>
<dbReference type="GO" id="GO:0003677">
    <property type="term" value="F:DNA binding"/>
    <property type="evidence" value="ECO:0007669"/>
    <property type="project" value="InterPro"/>
</dbReference>
<dbReference type="Pfam" id="PF01381">
    <property type="entry name" value="HTH_3"/>
    <property type="match status" value="1"/>
</dbReference>
<dbReference type="AlphaFoldDB" id="A0A3N0A9V9"/>
<dbReference type="CDD" id="cd00093">
    <property type="entry name" value="HTH_XRE"/>
    <property type="match status" value="1"/>
</dbReference>
<comment type="caution">
    <text evidence="2">The sequence shown here is derived from an EMBL/GenBank/DDBJ whole genome shotgun (WGS) entry which is preliminary data.</text>
</comment>
<dbReference type="SUPFAM" id="SSF47413">
    <property type="entry name" value="lambda repressor-like DNA-binding domains"/>
    <property type="match status" value="1"/>
</dbReference>
<accession>A0A3N0A9V9</accession>
<evidence type="ECO:0000313" key="3">
    <source>
        <dbReference type="Proteomes" id="UP000309454"/>
    </source>
</evidence>
<dbReference type="InterPro" id="IPR010982">
    <property type="entry name" value="Lambda_DNA-bd_dom_sf"/>
</dbReference>
<dbReference type="PROSITE" id="PS50943">
    <property type="entry name" value="HTH_CROC1"/>
    <property type="match status" value="1"/>
</dbReference>
<organism evidence="2 3">
    <name type="scientific">Parvibacter caecicola</name>
    <dbReference type="NCBI Taxonomy" id="747645"/>
    <lineage>
        <taxon>Bacteria</taxon>
        <taxon>Bacillati</taxon>
        <taxon>Actinomycetota</taxon>
        <taxon>Coriobacteriia</taxon>
        <taxon>Coriobacteriales</taxon>
        <taxon>Coriobacteriaceae</taxon>
        <taxon>Parvibacter</taxon>
    </lineage>
</organism>
<reference evidence="2 3" key="1">
    <citation type="submission" date="2019-04" db="EMBL/GenBank/DDBJ databases">
        <title>Microbes associate with the intestines of laboratory mice.</title>
        <authorList>
            <person name="Navarre W."/>
            <person name="Wong E."/>
            <person name="Huang K.C."/>
            <person name="Tropini C."/>
            <person name="Ng K."/>
            <person name="Yu B."/>
        </authorList>
    </citation>
    <scope>NUCLEOTIDE SEQUENCE [LARGE SCALE GENOMIC DNA]</scope>
    <source>
        <strain evidence="2 3">NM48_B13</strain>
    </source>
</reference>
<gene>
    <name evidence="2" type="ORF">E5982_07260</name>
</gene>
<name>A0A3N0A9V9_9ACTN</name>
<dbReference type="SMART" id="SM00530">
    <property type="entry name" value="HTH_XRE"/>
    <property type="match status" value="1"/>
</dbReference>
<evidence type="ECO:0000313" key="2">
    <source>
        <dbReference type="EMBL" id="TJW10336.1"/>
    </source>
</evidence>
<evidence type="ECO:0000259" key="1">
    <source>
        <dbReference type="PROSITE" id="PS50943"/>
    </source>
</evidence>
<dbReference type="EMBL" id="SSTM01000004">
    <property type="protein sequence ID" value="TJW10336.1"/>
    <property type="molecule type" value="Genomic_DNA"/>
</dbReference>
<dbReference type="NCBIfam" id="TIGR03070">
    <property type="entry name" value="couple_hipB"/>
    <property type="match status" value="1"/>
</dbReference>
<protein>
    <submittedName>
        <fullName evidence="2">Helix-turn-helix transcriptional regulator</fullName>
    </submittedName>
</protein>
<keyword evidence="3" id="KW-1185">Reference proteome</keyword>
<dbReference type="Proteomes" id="UP000309454">
    <property type="component" value="Unassembled WGS sequence"/>
</dbReference>
<dbReference type="Gene3D" id="1.10.260.40">
    <property type="entry name" value="lambda repressor-like DNA-binding domains"/>
    <property type="match status" value="1"/>
</dbReference>
<proteinExistence type="predicted"/>